<evidence type="ECO:0000313" key="7">
    <source>
        <dbReference type="EMBL" id="MBD1372207.1"/>
    </source>
</evidence>
<keyword evidence="4" id="KW-0067">ATP-binding</keyword>
<reference evidence="7" key="1">
    <citation type="submission" date="2020-09" db="EMBL/GenBank/DDBJ databases">
        <title>A novel bacterium of genus Hazenella, isolated from South China Sea.</title>
        <authorList>
            <person name="Huang H."/>
            <person name="Mo K."/>
            <person name="Hu Y."/>
        </authorList>
    </citation>
    <scope>NUCLEOTIDE SEQUENCE</scope>
    <source>
        <strain evidence="7">IB182357</strain>
    </source>
</reference>
<dbReference type="AlphaFoldDB" id="A0A926NA21"/>
<organism evidence="7 8">
    <name type="scientific">Polycladospora coralii</name>
    <dbReference type="NCBI Taxonomy" id="2771432"/>
    <lineage>
        <taxon>Bacteria</taxon>
        <taxon>Bacillati</taxon>
        <taxon>Bacillota</taxon>
        <taxon>Bacilli</taxon>
        <taxon>Bacillales</taxon>
        <taxon>Thermoactinomycetaceae</taxon>
        <taxon>Polycladospora</taxon>
    </lineage>
</organism>
<dbReference type="GO" id="GO:0016874">
    <property type="term" value="F:ligase activity"/>
    <property type="evidence" value="ECO:0007669"/>
    <property type="project" value="UniProtKB-KW"/>
</dbReference>
<keyword evidence="2" id="KW-0479">Metal-binding</keyword>
<name>A0A926NA21_9BACL</name>
<dbReference type="SUPFAM" id="SSF52440">
    <property type="entry name" value="PreATP-grasp domain"/>
    <property type="match status" value="1"/>
</dbReference>
<evidence type="ECO:0000256" key="1">
    <source>
        <dbReference type="ARBA" id="ARBA00022598"/>
    </source>
</evidence>
<dbReference type="InterPro" id="IPR016185">
    <property type="entry name" value="PreATP-grasp_dom_sf"/>
</dbReference>
<feature type="domain" description="Glutathionylspermidine synthase pre-ATP-grasp-like" evidence="6">
    <location>
        <begin position="3"/>
        <end position="384"/>
    </location>
</feature>
<keyword evidence="8" id="KW-1185">Reference proteome</keyword>
<evidence type="ECO:0000256" key="5">
    <source>
        <dbReference type="ARBA" id="ARBA00022842"/>
    </source>
</evidence>
<dbReference type="Proteomes" id="UP000661691">
    <property type="component" value="Unassembled WGS sequence"/>
</dbReference>
<dbReference type="GO" id="GO:0046872">
    <property type="term" value="F:metal ion binding"/>
    <property type="evidence" value="ECO:0007669"/>
    <property type="project" value="UniProtKB-KW"/>
</dbReference>
<dbReference type="GO" id="GO:0005524">
    <property type="term" value="F:ATP binding"/>
    <property type="evidence" value="ECO:0007669"/>
    <property type="project" value="UniProtKB-KW"/>
</dbReference>
<proteinExistence type="predicted"/>
<comment type="caution">
    <text evidence="7">The sequence shown here is derived from an EMBL/GenBank/DDBJ whole genome shotgun (WGS) entry which is preliminary data.</text>
</comment>
<evidence type="ECO:0000256" key="2">
    <source>
        <dbReference type="ARBA" id="ARBA00022723"/>
    </source>
</evidence>
<accession>A0A926NA21</accession>
<dbReference type="EMBL" id="JACXAH010000008">
    <property type="protein sequence ID" value="MBD1372207.1"/>
    <property type="molecule type" value="Genomic_DNA"/>
</dbReference>
<keyword evidence="1" id="KW-0436">Ligase</keyword>
<evidence type="ECO:0000256" key="4">
    <source>
        <dbReference type="ARBA" id="ARBA00022840"/>
    </source>
</evidence>
<keyword evidence="3" id="KW-0547">Nucleotide-binding</keyword>
<evidence type="ECO:0000256" key="3">
    <source>
        <dbReference type="ARBA" id="ARBA00022741"/>
    </source>
</evidence>
<evidence type="ECO:0000259" key="6">
    <source>
        <dbReference type="Pfam" id="PF03738"/>
    </source>
</evidence>
<keyword evidence="5" id="KW-0460">Magnesium</keyword>
<protein>
    <submittedName>
        <fullName evidence="7">Glutathionylspermidine synthase family protein</fullName>
    </submittedName>
</protein>
<gene>
    <name evidence="7" type="ORF">IC620_07500</name>
</gene>
<evidence type="ECO:0000313" key="8">
    <source>
        <dbReference type="Proteomes" id="UP000661691"/>
    </source>
</evidence>
<dbReference type="SUPFAM" id="SSF56059">
    <property type="entry name" value="Glutathione synthetase ATP-binding domain-like"/>
    <property type="match status" value="1"/>
</dbReference>
<sequence>MYGEEYALASTYAISNAFRSEMAYATKQLGRIFHKTLQHVRLGSDQLLKELGLPRSTWPTIRLNFPYDAPTLIGRFDFAYTEQGLKMLEFNSDTPTGIVEAFYTNGKVCEALGKQDPNEKENLKIKAGFQRILSLYQKLGYNTKQIHFSSLNWHEEDKGTTLYLLRESGLSAVYTPLHQIGVKEDGVYAWDEQKLQEIEVNVWYRLHALEILAEDQDVDGYATGKHLLRLIADQKLGIINPPSGFIGQTKALQALIWMLHESNLFFTAEEKEIIQTYMLPTYLDNPFLKKEAYVRKPILGREGGAVTLFDDKGDLIDKDKEENYWDQAMIYQKYMPLQPIQTETLKGTYEGQLLWGSFLIDGEPSAIIARVDQGITSNLSHFLPIELKD</sequence>
<dbReference type="Pfam" id="PF03738">
    <property type="entry name" value="GSP_synth"/>
    <property type="match status" value="1"/>
</dbReference>
<dbReference type="Gene3D" id="3.30.1490.330">
    <property type="match status" value="1"/>
</dbReference>
<dbReference type="InterPro" id="IPR005494">
    <property type="entry name" value="GSPS_pre-ATP-grasp-like_dom"/>
</dbReference>